<evidence type="ECO:0000313" key="3">
    <source>
        <dbReference type="EMBL" id="RGY70103.1"/>
    </source>
</evidence>
<dbReference type="AlphaFoldDB" id="A0A413K262"/>
<dbReference type="InterPro" id="IPR042278">
    <property type="entry name" value="Mfa-like_1_N"/>
</dbReference>
<proteinExistence type="predicted"/>
<dbReference type="PROSITE" id="PS51257">
    <property type="entry name" value="PROKAR_LIPOPROTEIN"/>
    <property type="match status" value="1"/>
</dbReference>
<dbReference type="Gene3D" id="2.60.40.2630">
    <property type="match status" value="1"/>
</dbReference>
<dbReference type="SUPFAM" id="SSF54001">
    <property type="entry name" value="Cysteine proteinases"/>
    <property type="match status" value="1"/>
</dbReference>
<dbReference type="CDD" id="cd13120">
    <property type="entry name" value="BF2867_like_N"/>
    <property type="match status" value="1"/>
</dbReference>
<reference evidence="3 4" key="1">
    <citation type="submission" date="2018-08" db="EMBL/GenBank/DDBJ databases">
        <title>A genome reference for cultivated species of the human gut microbiota.</title>
        <authorList>
            <person name="Zou Y."/>
            <person name="Xue W."/>
            <person name="Luo G."/>
        </authorList>
    </citation>
    <scope>NUCLEOTIDE SEQUENCE [LARGE SCALE GENOMIC DNA]</scope>
    <source>
        <strain evidence="3 4">OF01-1</strain>
    </source>
</reference>
<dbReference type="Proteomes" id="UP000284614">
    <property type="component" value="Unassembled WGS sequence"/>
</dbReference>
<gene>
    <name evidence="3" type="ORF">DXA27_05335</name>
</gene>
<sequence length="518" mass="56213">MKTKLFAAGAALCMLGMTGCNKDMMEDTNMQVGQQITMDMQASGPQTRADYTDDGSTMNFSWSDGDAISVVVNGVAGNGNCRLITSTAGKSVPFSGKVVGWAEGGKTIYAFYPYNSIPYTVTGGDAPATATTLLTLPNPQMYTVGGAIGNSFMVGAGAATATNKTVNALASMKQVMSIVNLNITKAPGKVKGVKLSCTEAVFPTTATVTLSTAEVSASGTLANELSMTVTDNTTEATKVVSFAMFPADLSAKKIHIEITFEGDKSKIIEKDGTKFLRNMHYMMEFDGTLKPEPVGDVVLFAEGVSLESGWYDQNKSRVRDSELCWACTESNMIQWWQDRYVAAGKVLPPKAPNGIIPGRENEISRRLAVFEEFHMREFKNRGSAILRGIPQYFTTYYPEIFSDSKPFFSEGTYANSKVVRNLKEFSDFVVTGLKERGVVGLELLGHATTLWGATYNTETGLIKNIFMADSDDKHNGKFYHGIWEDLSIKERSDGRVVLGSGKLIEAVVVLYAYPGKTD</sequence>
<dbReference type="Gene3D" id="2.60.40.2620">
    <property type="entry name" value="Fimbrillin-like"/>
    <property type="match status" value="1"/>
</dbReference>
<dbReference type="InterPro" id="IPR038765">
    <property type="entry name" value="Papain-like_cys_pep_sf"/>
</dbReference>
<comment type="caution">
    <text evidence="3">The sequence shown here is derived from an EMBL/GenBank/DDBJ whole genome shotgun (WGS) entry which is preliminary data.</text>
</comment>
<feature type="chain" id="PRO_5019549960" description="Ig protease IdeS domain-containing protein" evidence="1">
    <location>
        <begin position="23"/>
        <end position="518"/>
    </location>
</feature>
<dbReference type="EMBL" id="QSDG01000004">
    <property type="protein sequence ID" value="RGY70103.1"/>
    <property type="molecule type" value="Genomic_DNA"/>
</dbReference>
<dbReference type="GO" id="GO:0008233">
    <property type="term" value="F:peptidase activity"/>
    <property type="evidence" value="ECO:0007669"/>
    <property type="project" value="InterPro"/>
</dbReference>
<protein>
    <recommendedName>
        <fullName evidence="2">Ig protease IdeS domain-containing protein</fullName>
    </recommendedName>
</protein>
<name>A0A413K262_BACFG</name>
<organism evidence="3 4">
    <name type="scientific">Bacteroides fragilis</name>
    <dbReference type="NCBI Taxonomy" id="817"/>
    <lineage>
        <taxon>Bacteria</taxon>
        <taxon>Pseudomonadati</taxon>
        <taxon>Bacteroidota</taxon>
        <taxon>Bacteroidia</taxon>
        <taxon>Bacteroidales</taxon>
        <taxon>Bacteroidaceae</taxon>
        <taxon>Bacteroides</taxon>
    </lineage>
</organism>
<accession>A0A413K262</accession>
<dbReference type="RefSeq" id="WP_005821389.1">
    <property type="nucleotide sequence ID" value="NZ_JAGJHH010000011.1"/>
</dbReference>
<feature type="domain" description="Ig protease IdeS" evidence="2">
    <location>
        <begin position="281"/>
        <end position="340"/>
    </location>
</feature>
<dbReference type="Pfam" id="PF09028">
    <property type="entry name" value="Mac-1"/>
    <property type="match status" value="1"/>
</dbReference>
<keyword evidence="1" id="KW-0732">Signal</keyword>
<evidence type="ECO:0000256" key="1">
    <source>
        <dbReference type="SAM" id="SignalP"/>
    </source>
</evidence>
<dbReference type="InterPro" id="IPR015117">
    <property type="entry name" value="IdeS"/>
</dbReference>
<dbReference type="Gene3D" id="3.90.70.10">
    <property type="entry name" value="Cysteine proteinases"/>
    <property type="match status" value="1"/>
</dbReference>
<feature type="signal peptide" evidence="1">
    <location>
        <begin position="1"/>
        <end position="22"/>
    </location>
</feature>
<evidence type="ECO:0000313" key="4">
    <source>
        <dbReference type="Proteomes" id="UP000284614"/>
    </source>
</evidence>
<evidence type="ECO:0000259" key="2">
    <source>
        <dbReference type="Pfam" id="PF09028"/>
    </source>
</evidence>